<dbReference type="RefSeq" id="WP_324698503.1">
    <property type="nucleotide sequence ID" value="NZ_JAYMYJ010000160.1"/>
</dbReference>
<organism evidence="3 4">
    <name type="scientific">Candidatus Thiothrix phosphatis</name>
    <dbReference type="NCBI Taxonomy" id="3112415"/>
    <lineage>
        <taxon>Bacteria</taxon>
        <taxon>Pseudomonadati</taxon>
        <taxon>Pseudomonadota</taxon>
        <taxon>Gammaproteobacteria</taxon>
        <taxon>Thiotrichales</taxon>
        <taxon>Thiotrichaceae</taxon>
        <taxon>Thiothrix</taxon>
    </lineage>
</organism>
<keyword evidence="4" id="KW-1185">Reference proteome</keyword>
<keyword evidence="2" id="KW-0732">Signal</keyword>
<comment type="caution">
    <text evidence="3">The sequence shown here is derived from an EMBL/GenBank/DDBJ whole genome shotgun (WGS) entry which is preliminary data.</text>
</comment>
<protein>
    <submittedName>
        <fullName evidence="3">Trypsin-like peptidase domain-containing protein</fullName>
    </submittedName>
</protein>
<dbReference type="Pfam" id="PF13365">
    <property type="entry name" value="Trypsin_2"/>
    <property type="match status" value="1"/>
</dbReference>
<gene>
    <name evidence="3" type="ORF">VSS37_21315</name>
</gene>
<evidence type="ECO:0000313" key="3">
    <source>
        <dbReference type="EMBL" id="MEB4593531.1"/>
    </source>
</evidence>
<sequence>MKAASLACLLLLLTNTVVAASDSHSSPARAEPETFQAPPASPVATQPTLRLKPATAAARSASAASSTPANAITLPALTDSEIQSLQNASNEKAYRAGIGRNLPDSLSQPIDLGSWQWTPVSGGKVAHYSLTSTGAARVRAQVLLGKAPAGVELRFYAPSDTATVFGPYTESAEPFWSPTVTGETLGMELFLPDGVTASDVALSVPRLSHLVVDPASSQMKSNPNIYKSADYASCQVDLACASAAWQETGKSVARYVFTDSNGASYLCSGTVLADQDPYTQVPYFFTASHCVDNQLSASSMDLFWLYSNPTCGGSGASAVQTSGGAQLLMTKTTLDTTLLRLNNNPPAGVTMSGWTTTPLTENQEVVGIHHALGYPKKYAQGKFQAHARLSLSNGGYTIIADPNGDFSKVVWSTGITAPGSSGSGIWVEQNGTRYLNGTLLGGSSDCSNTSAPDEYSRFESTWPYISTWLGAAGSPPSLRLIDSGKPAAALVEGVIINRYLQGTRGTQLLDGVTSQTPDIATLESRLASVMQIMDIDNDGSKDASKDGVLLLRYLIGLRGAPLLQGLDVSASGRNTPSAVAAYLNPVLNASN</sequence>
<dbReference type="Gene3D" id="2.40.10.10">
    <property type="entry name" value="Trypsin-like serine proteases"/>
    <property type="match status" value="2"/>
</dbReference>
<dbReference type="EMBL" id="JAYMYJ010000160">
    <property type="protein sequence ID" value="MEB4593531.1"/>
    <property type="molecule type" value="Genomic_DNA"/>
</dbReference>
<feature type="chain" id="PRO_5045451667" evidence="2">
    <location>
        <begin position="20"/>
        <end position="591"/>
    </location>
</feature>
<name>A0ABU6D367_9GAMM</name>
<dbReference type="InterPro" id="IPR009003">
    <property type="entry name" value="Peptidase_S1_PA"/>
</dbReference>
<reference evidence="4" key="1">
    <citation type="submission" date="2023-07" db="EMBL/GenBank/DDBJ databases">
        <title>The carbon used by Thiothrix.</title>
        <authorList>
            <person name="Chen L."/>
        </authorList>
    </citation>
    <scope>NUCLEOTIDE SEQUENCE [LARGE SCALE GENOMIC DNA]</scope>
</reference>
<dbReference type="PANTHER" id="PTHR36234:SF5">
    <property type="entry name" value="LYSYL ENDOPEPTIDASE"/>
    <property type="match status" value="1"/>
</dbReference>
<dbReference type="PANTHER" id="PTHR36234">
    <property type="entry name" value="LYSYL ENDOPEPTIDASE"/>
    <property type="match status" value="1"/>
</dbReference>
<dbReference type="InterPro" id="IPR043504">
    <property type="entry name" value="Peptidase_S1_PA_chymotrypsin"/>
</dbReference>
<evidence type="ECO:0000256" key="1">
    <source>
        <dbReference type="SAM" id="MobiDB-lite"/>
    </source>
</evidence>
<feature type="signal peptide" evidence="2">
    <location>
        <begin position="1"/>
        <end position="19"/>
    </location>
</feature>
<dbReference type="Proteomes" id="UP001308005">
    <property type="component" value="Unassembled WGS sequence"/>
</dbReference>
<feature type="region of interest" description="Disordered" evidence="1">
    <location>
        <begin position="24"/>
        <end position="45"/>
    </location>
</feature>
<evidence type="ECO:0000256" key="2">
    <source>
        <dbReference type="SAM" id="SignalP"/>
    </source>
</evidence>
<dbReference type="SUPFAM" id="SSF50494">
    <property type="entry name" value="Trypsin-like serine proteases"/>
    <property type="match status" value="1"/>
</dbReference>
<accession>A0ABU6D367</accession>
<proteinExistence type="predicted"/>
<evidence type="ECO:0000313" key="4">
    <source>
        <dbReference type="Proteomes" id="UP001308005"/>
    </source>
</evidence>